<dbReference type="Pfam" id="PF00010">
    <property type="entry name" value="HLH"/>
    <property type="match status" value="1"/>
</dbReference>
<accession>A0A433A031</accession>
<dbReference type="Gene3D" id="4.10.280.10">
    <property type="entry name" value="Helix-loop-helix DNA-binding domain"/>
    <property type="match status" value="1"/>
</dbReference>
<keyword evidence="1" id="KW-0238">DNA-binding</keyword>
<organism evidence="5 6">
    <name type="scientific">Jimgerdemannia flammicorona</name>
    <dbReference type="NCBI Taxonomy" id="994334"/>
    <lineage>
        <taxon>Eukaryota</taxon>
        <taxon>Fungi</taxon>
        <taxon>Fungi incertae sedis</taxon>
        <taxon>Mucoromycota</taxon>
        <taxon>Mucoromycotina</taxon>
        <taxon>Endogonomycetes</taxon>
        <taxon>Endogonales</taxon>
        <taxon>Endogonaceae</taxon>
        <taxon>Jimgerdemannia</taxon>
    </lineage>
</organism>
<feature type="non-terminal residue" evidence="5">
    <location>
        <position position="1"/>
    </location>
</feature>
<evidence type="ECO:0000313" key="5">
    <source>
        <dbReference type="EMBL" id="RUO96064.1"/>
    </source>
</evidence>
<evidence type="ECO:0000256" key="1">
    <source>
        <dbReference type="ARBA" id="ARBA00023125"/>
    </source>
</evidence>
<evidence type="ECO:0000256" key="3">
    <source>
        <dbReference type="SAM" id="MobiDB-lite"/>
    </source>
</evidence>
<feature type="domain" description="BHLH" evidence="4">
    <location>
        <begin position="17"/>
        <end position="68"/>
    </location>
</feature>
<keyword evidence="6" id="KW-1185">Reference proteome</keyword>
<evidence type="ECO:0000313" key="6">
    <source>
        <dbReference type="Proteomes" id="UP000268093"/>
    </source>
</evidence>
<dbReference type="GO" id="GO:0003677">
    <property type="term" value="F:DNA binding"/>
    <property type="evidence" value="ECO:0007669"/>
    <property type="project" value="UniProtKB-KW"/>
</dbReference>
<dbReference type="GO" id="GO:0045944">
    <property type="term" value="P:positive regulation of transcription by RNA polymerase II"/>
    <property type="evidence" value="ECO:0007669"/>
    <property type="project" value="TreeGrafter"/>
</dbReference>
<dbReference type="InterPro" id="IPR036638">
    <property type="entry name" value="HLH_DNA-bd_sf"/>
</dbReference>
<reference evidence="5 6" key="1">
    <citation type="journal article" date="2018" name="New Phytol.">
        <title>Phylogenomics of Endogonaceae and evolution of mycorrhizas within Mucoromycota.</title>
        <authorList>
            <person name="Chang Y."/>
            <person name="Desiro A."/>
            <person name="Na H."/>
            <person name="Sandor L."/>
            <person name="Lipzen A."/>
            <person name="Clum A."/>
            <person name="Barry K."/>
            <person name="Grigoriev I.V."/>
            <person name="Martin F.M."/>
            <person name="Stajich J.E."/>
            <person name="Smith M.E."/>
            <person name="Bonito G."/>
            <person name="Spatafora J.W."/>
        </authorList>
    </citation>
    <scope>NUCLEOTIDE SEQUENCE [LARGE SCALE GENOMIC DNA]</scope>
    <source>
        <strain evidence="5 6">GMNB39</strain>
    </source>
</reference>
<dbReference type="GO" id="GO:0090575">
    <property type="term" value="C:RNA polymerase II transcription regulator complex"/>
    <property type="evidence" value="ECO:0007669"/>
    <property type="project" value="TreeGrafter"/>
</dbReference>
<feature type="region of interest" description="Disordered" evidence="3">
    <location>
        <begin position="124"/>
        <end position="157"/>
    </location>
</feature>
<feature type="compositionally biased region" description="Polar residues" evidence="3">
    <location>
        <begin position="1"/>
        <end position="18"/>
    </location>
</feature>
<feature type="compositionally biased region" description="Basic and acidic residues" evidence="3">
    <location>
        <begin position="148"/>
        <end position="157"/>
    </location>
</feature>
<proteinExistence type="predicted"/>
<dbReference type="GO" id="GO:0003700">
    <property type="term" value="F:DNA-binding transcription factor activity"/>
    <property type="evidence" value="ECO:0007669"/>
    <property type="project" value="TreeGrafter"/>
</dbReference>
<keyword evidence="2" id="KW-0539">Nucleus</keyword>
<comment type="caution">
    <text evidence="5">The sequence shown here is derived from an EMBL/GenBank/DDBJ whole genome shotgun (WGS) entry which is preliminary data.</text>
</comment>
<dbReference type="SUPFAM" id="SSF47459">
    <property type="entry name" value="HLH, helix-loop-helix DNA-binding domain"/>
    <property type="match status" value="1"/>
</dbReference>
<dbReference type="AlphaFoldDB" id="A0A433A031"/>
<dbReference type="InterPro" id="IPR011598">
    <property type="entry name" value="bHLH_dom"/>
</dbReference>
<sequence>SSTGLNYSTDLRTGATQRRTSHKAAEQKRRDHLRKHFDDLRAVLPDLQEKGGSKVYLLKKSYDFILHLKSQNTIKDIRAEALASEVAELRKRLGLPPFEEEEPELDLGSKVKQEVIDVDAIKEEVDEEEQMSMEDRGEKELGASAESGCRDMMEDDT</sequence>
<dbReference type="SMART" id="SM00353">
    <property type="entry name" value="HLH"/>
    <property type="match status" value="1"/>
</dbReference>
<dbReference type="EMBL" id="RBNI01023625">
    <property type="protein sequence ID" value="RUO96064.1"/>
    <property type="molecule type" value="Genomic_DNA"/>
</dbReference>
<name>A0A433A031_9FUNG</name>
<dbReference type="PROSITE" id="PS50888">
    <property type="entry name" value="BHLH"/>
    <property type="match status" value="1"/>
</dbReference>
<dbReference type="Proteomes" id="UP000268093">
    <property type="component" value="Unassembled WGS sequence"/>
</dbReference>
<evidence type="ECO:0000256" key="2">
    <source>
        <dbReference type="ARBA" id="ARBA00023242"/>
    </source>
</evidence>
<feature type="region of interest" description="Disordered" evidence="3">
    <location>
        <begin position="1"/>
        <end position="30"/>
    </location>
</feature>
<dbReference type="GO" id="GO:0046983">
    <property type="term" value="F:protein dimerization activity"/>
    <property type="evidence" value="ECO:0007669"/>
    <property type="project" value="InterPro"/>
</dbReference>
<gene>
    <name evidence="5" type="ORF">BC936DRAFT_142688</name>
</gene>
<evidence type="ECO:0000259" key="4">
    <source>
        <dbReference type="PROSITE" id="PS50888"/>
    </source>
</evidence>
<dbReference type="OrthoDB" id="5344169at2759"/>
<dbReference type="PANTHER" id="PTHR10328">
    <property type="entry name" value="PROTEIN MAX MYC-ASSOCIATED FACTOR X"/>
    <property type="match status" value="1"/>
</dbReference>
<dbReference type="PANTHER" id="PTHR10328:SF15">
    <property type="entry name" value="BHLH TRANSCRIPTION FACTOR"/>
    <property type="match status" value="1"/>
</dbReference>
<protein>
    <recommendedName>
        <fullName evidence="4">BHLH domain-containing protein</fullName>
    </recommendedName>
</protein>